<keyword evidence="1" id="KW-0732">Signal</keyword>
<name>A0A941FKZ8_9ACTN</name>
<evidence type="ECO:0000256" key="1">
    <source>
        <dbReference type="SAM" id="SignalP"/>
    </source>
</evidence>
<keyword evidence="3" id="KW-1185">Reference proteome</keyword>
<gene>
    <name evidence="2" type="ORF">KEF29_30900</name>
</gene>
<dbReference type="AlphaFoldDB" id="A0A941FKZ8"/>
<sequence>MITTSRFRRHAVVLALATLTAVGVSAAPATADNRLPARYTVDLHELPSHNSPVVGRIFAGHWYATGENLVKGDRFPDGFCGTDPQNNEWRSVVLPDGKIGYTSLYCIA</sequence>
<protein>
    <submittedName>
        <fullName evidence="2">Uncharacterized protein</fullName>
    </submittedName>
</protein>
<organism evidence="2 3">
    <name type="scientific">Streptomyces tuirus</name>
    <dbReference type="NCBI Taxonomy" id="68278"/>
    <lineage>
        <taxon>Bacteria</taxon>
        <taxon>Bacillati</taxon>
        <taxon>Actinomycetota</taxon>
        <taxon>Actinomycetes</taxon>
        <taxon>Kitasatosporales</taxon>
        <taxon>Streptomycetaceae</taxon>
        <taxon>Streptomyces</taxon>
    </lineage>
</organism>
<dbReference type="EMBL" id="JAGTPG010000002">
    <property type="protein sequence ID" value="MBR8642321.1"/>
    <property type="molecule type" value="Genomic_DNA"/>
</dbReference>
<comment type="caution">
    <text evidence="2">The sequence shown here is derived from an EMBL/GenBank/DDBJ whole genome shotgun (WGS) entry which is preliminary data.</text>
</comment>
<reference evidence="2 3" key="1">
    <citation type="submission" date="2021-04" db="EMBL/GenBank/DDBJ databases">
        <title>Characterization of the biosynthetic gene cluster of new lipopeptides with antitumor activity in the genome of the marine Streptomyces PHM034.</title>
        <authorList>
            <person name="Ceniceros A."/>
            <person name="Canedo L."/>
            <person name="Mendez C."/>
            <person name="Olano C."/>
            <person name="Schleissner C."/>
            <person name="Cuevas C."/>
            <person name="De La Calle F."/>
            <person name="Salas J.A."/>
        </authorList>
    </citation>
    <scope>NUCLEOTIDE SEQUENCE [LARGE SCALE GENOMIC DNA]</scope>
    <source>
        <strain evidence="2 3">PHM034</strain>
    </source>
</reference>
<feature type="chain" id="PRO_5037990416" evidence="1">
    <location>
        <begin position="27"/>
        <end position="108"/>
    </location>
</feature>
<accession>A0A941FKZ8</accession>
<evidence type="ECO:0000313" key="3">
    <source>
        <dbReference type="Proteomes" id="UP000682308"/>
    </source>
</evidence>
<proteinExistence type="predicted"/>
<dbReference type="Proteomes" id="UP000682308">
    <property type="component" value="Unassembled WGS sequence"/>
</dbReference>
<feature type="signal peptide" evidence="1">
    <location>
        <begin position="1"/>
        <end position="26"/>
    </location>
</feature>
<evidence type="ECO:0000313" key="2">
    <source>
        <dbReference type="EMBL" id="MBR8642321.1"/>
    </source>
</evidence>